<proteinExistence type="predicted"/>
<comment type="caution">
    <text evidence="1">The sequence shown here is derived from an EMBL/GenBank/DDBJ whole genome shotgun (WGS) entry which is preliminary data.</text>
</comment>
<organism evidence="1 2">
    <name type="scientific">Xenoophorus captivus</name>
    <dbReference type="NCBI Taxonomy" id="1517983"/>
    <lineage>
        <taxon>Eukaryota</taxon>
        <taxon>Metazoa</taxon>
        <taxon>Chordata</taxon>
        <taxon>Craniata</taxon>
        <taxon>Vertebrata</taxon>
        <taxon>Euteleostomi</taxon>
        <taxon>Actinopterygii</taxon>
        <taxon>Neopterygii</taxon>
        <taxon>Teleostei</taxon>
        <taxon>Neoteleostei</taxon>
        <taxon>Acanthomorphata</taxon>
        <taxon>Ovalentaria</taxon>
        <taxon>Atherinomorphae</taxon>
        <taxon>Cyprinodontiformes</taxon>
        <taxon>Goodeidae</taxon>
        <taxon>Xenoophorus</taxon>
    </lineage>
</organism>
<reference evidence="1 2" key="1">
    <citation type="submission" date="2021-06" db="EMBL/GenBank/DDBJ databases">
        <authorList>
            <person name="Palmer J.M."/>
        </authorList>
    </citation>
    <scope>NUCLEOTIDE SEQUENCE [LARGE SCALE GENOMIC DNA]</scope>
    <source>
        <strain evidence="1 2">XC_2019</strain>
        <tissue evidence="1">Muscle</tissue>
    </source>
</reference>
<dbReference type="Proteomes" id="UP001434883">
    <property type="component" value="Unassembled WGS sequence"/>
</dbReference>
<accession>A0ABV0S9V4</accession>
<dbReference type="EMBL" id="JAHRIN010071448">
    <property type="protein sequence ID" value="MEQ2216651.1"/>
    <property type="molecule type" value="Genomic_DNA"/>
</dbReference>
<evidence type="ECO:0000313" key="1">
    <source>
        <dbReference type="EMBL" id="MEQ2216651.1"/>
    </source>
</evidence>
<keyword evidence="2" id="KW-1185">Reference proteome</keyword>
<name>A0ABV0S9V4_9TELE</name>
<sequence>MAGAAFGDTSDASLHAFSQMSREVGHLLVTSVFTQNQVWLAQAPLSDDCRQTMRSLLVVPNQLFGTTEAERALERQQQSSQASEVWHSCSGCMATPSQQQRKRGAQEPWCQFREVETLRPPKSLNRRRTRRAVGQRWVKVRVIPRCMALCYWRDVVYLQHRVPLGALKGLEPLIHQTLECPGSFYFEGLCLLATFYSMVQ</sequence>
<evidence type="ECO:0000313" key="2">
    <source>
        <dbReference type="Proteomes" id="UP001434883"/>
    </source>
</evidence>
<protein>
    <submittedName>
        <fullName evidence="1">Uncharacterized protein</fullName>
    </submittedName>
</protein>
<gene>
    <name evidence="1" type="ORF">XENOCAPTIV_019828</name>
</gene>